<dbReference type="GO" id="GO:0005262">
    <property type="term" value="F:calcium channel activity"/>
    <property type="evidence" value="ECO:0007669"/>
    <property type="project" value="TreeGrafter"/>
</dbReference>
<evidence type="ECO:0000259" key="3">
    <source>
        <dbReference type="PROSITE" id="PS50095"/>
    </source>
</evidence>
<dbReference type="InterPro" id="IPR051223">
    <property type="entry name" value="Polycystin"/>
</dbReference>
<sequence>STTLKSTECLCTHLTTFGSDFYVPPNTIDFSTVFSKFKTLHENAAVFSTVLIIFGLYIIAAVWARRKDRQDLIKWTAAPLADNLPIDSYHYLITVHTGVGKESGTTSNVSFVMCGESADSGVRKLSDGKIQEFKSGSVRNFVMSVEAPLGPLLYV</sequence>
<dbReference type="AlphaFoldDB" id="A0A820NIW3"/>
<proteinExistence type="predicted"/>
<dbReference type="Gene3D" id="2.60.60.20">
    <property type="entry name" value="PLAT/LH2 domain"/>
    <property type="match status" value="1"/>
</dbReference>
<dbReference type="GO" id="GO:0016020">
    <property type="term" value="C:membrane"/>
    <property type="evidence" value="ECO:0007669"/>
    <property type="project" value="TreeGrafter"/>
</dbReference>
<feature type="non-terminal residue" evidence="4">
    <location>
        <position position="1"/>
    </location>
</feature>
<dbReference type="InterPro" id="IPR036392">
    <property type="entry name" value="PLAT/LH2_dom_sf"/>
</dbReference>
<evidence type="ECO:0000256" key="2">
    <source>
        <dbReference type="SAM" id="Phobius"/>
    </source>
</evidence>
<reference evidence="4" key="1">
    <citation type="submission" date="2021-02" db="EMBL/GenBank/DDBJ databases">
        <authorList>
            <person name="Nowell W R."/>
        </authorList>
    </citation>
    <scope>NUCLEOTIDE SEQUENCE</scope>
</reference>
<name>A0A820NIW3_9BILA</name>
<keyword evidence="2" id="KW-1133">Transmembrane helix</keyword>
<dbReference type="InterPro" id="IPR001024">
    <property type="entry name" value="PLAT/LH2_dom"/>
</dbReference>
<dbReference type="Proteomes" id="UP000663881">
    <property type="component" value="Unassembled WGS sequence"/>
</dbReference>
<keyword evidence="2" id="KW-0472">Membrane</keyword>
<gene>
    <name evidence="4" type="ORF">OKA104_LOCUS50896</name>
</gene>
<dbReference type="EMBL" id="CAJOAY010026535">
    <property type="protein sequence ID" value="CAF4391383.1"/>
    <property type="molecule type" value="Genomic_DNA"/>
</dbReference>
<comment type="caution">
    <text evidence="4">The sequence shown here is derived from an EMBL/GenBank/DDBJ whole genome shotgun (WGS) entry which is preliminary data.</text>
</comment>
<feature type="non-terminal residue" evidence="4">
    <location>
        <position position="155"/>
    </location>
</feature>
<keyword evidence="2" id="KW-0812">Transmembrane</keyword>
<feature type="domain" description="PLAT" evidence="3">
    <location>
        <begin position="89"/>
        <end position="155"/>
    </location>
</feature>
<dbReference type="PANTHER" id="PTHR10877:SF194">
    <property type="entry name" value="LOCATION OF VULVA DEFECTIVE 1"/>
    <property type="match status" value="1"/>
</dbReference>
<dbReference type="GO" id="GO:0050982">
    <property type="term" value="P:detection of mechanical stimulus"/>
    <property type="evidence" value="ECO:0007669"/>
    <property type="project" value="TreeGrafter"/>
</dbReference>
<dbReference type="PANTHER" id="PTHR10877">
    <property type="entry name" value="POLYCYSTIN FAMILY MEMBER"/>
    <property type="match status" value="1"/>
</dbReference>
<feature type="transmembrane region" description="Helical" evidence="2">
    <location>
        <begin position="44"/>
        <end position="64"/>
    </location>
</feature>
<dbReference type="SUPFAM" id="SSF49723">
    <property type="entry name" value="Lipase/lipooxygenase domain (PLAT/LH2 domain)"/>
    <property type="match status" value="1"/>
</dbReference>
<organism evidence="4 5">
    <name type="scientific">Adineta steineri</name>
    <dbReference type="NCBI Taxonomy" id="433720"/>
    <lineage>
        <taxon>Eukaryota</taxon>
        <taxon>Metazoa</taxon>
        <taxon>Spiralia</taxon>
        <taxon>Gnathifera</taxon>
        <taxon>Rotifera</taxon>
        <taxon>Eurotatoria</taxon>
        <taxon>Bdelloidea</taxon>
        <taxon>Adinetida</taxon>
        <taxon>Adinetidae</taxon>
        <taxon>Adineta</taxon>
    </lineage>
</organism>
<evidence type="ECO:0000256" key="1">
    <source>
        <dbReference type="PROSITE-ProRule" id="PRU00152"/>
    </source>
</evidence>
<dbReference type="PROSITE" id="PS50095">
    <property type="entry name" value="PLAT"/>
    <property type="match status" value="1"/>
</dbReference>
<accession>A0A820NIW3</accession>
<evidence type="ECO:0000313" key="4">
    <source>
        <dbReference type="EMBL" id="CAF4391383.1"/>
    </source>
</evidence>
<comment type="caution">
    <text evidence="1">Lacks conserved residue(s) required for the propagation of feature annotation.</text>
</comment>
<evidence type="ECO:0000313" key="5">
    <source>
        <dbReference type="Proteomes" id="UP000663881"/>
    </source>
</evidence>
<protein>
    <recommendedName>
        <fullName evidence="3">PLAT domain-containing protein</fullName>
    </recommendedName>
</protein>